<dbReference type="eggNOG" id="ENOG5032RV1">
    <property type="taxonomic scope" value="Bacteria"/>
</dbReference>
<dbReference type="STRING" id="272562.CA_C2618"/>
<organism evidence="2 3">
    <name type="scientific">Clostridium acetobutylicum (strain ATCC 824 / DSM 792 / JCM 1419 / IAM 19013 / LMG 5710 / NBRC 13948 / NRRL B-527 / VKM B-1787 / 2291 / W)</name>
    <dbReference type="NCBI Taxonomy" id="272562"/>
    <lineage>
        <taxon>Bacteria</taxon>
        <taxon>Bacillati</taxon>
        <taxon>Bacillota</taxon>
        <taxon>Clostridia</taxon>
        <taxon>Eubacteriales</taxon>
        <taxon>Clostridiaceae</taxon>
        <taxon>Clostridium</taxon>
    </lineage>
</organism>
<protein>
    <recommendedName>
        <fullName evidence="4">DUF3862 domain-containing protein</fullName>
    </recommendedName>
</protein>
<dbReference type="Pfam" id="PF12978">
    <property type="entry name" value="DUF3862"/>
    <property type="match status" value="1"/>
</dbReference>
<proteinExistence type="predicted"/>
<dbReference type="RefSeq" id="WP_010965906.1">
    <property type="nucleotide sequence ID" value="NC_003030.1"/>
</dbReference>
<keyword evidence="3" id="KW-1185">Reference proteome</keyword>
<evidence type="ECO:0008006" key="4">
    <source>
        <dbReference type="Google" id="ProtNLM"/>
    </source>
</evidence>
<keyword evidence="1" id="KW-0732">Signal</keyword>
<evidence type="ECO:0000313" key="3">
    <source>
        <dbReference type="Proteomes" id="UP000000814"/>
    </source>
</evidence>
<dbReference type="InterPro" id="IPR037873">
    <property type="entry name" value="BamE-like"/>
</dbReference>
<dbReference type="AlphaFoldDB" id="Q97FV8"/>
<dbReference type="PATRIC" id="fig|272562.8.peg.2807"/>
<name>Q97FV8_CLOAB</name>
<evidence type="ECO:0000313" key="2">
    <source>
        <dbReference type="EMBL" id="AAK80565.1"/>
    </source>
</evidence>
<sequence length="194" mass="22071">MKSKMKIIFSITMFFALVSVGVIKLNKENAAAYAAKGKALSHHMKNSVKDKKYSMKKFLRINMGMNYKSVENILGVSEKTGQINDKRELMNHQWKNSDDSYIVVITKNNYVVSKIEIGLEKINANISRVKYKKISRGMSYEKVKNLVGKGELLSETNLMGSNSKMYQWVNSDGSSMNITFTNGIVDYKTEKKLK</sequence>
<dbReference type="Gene3D" id="3.30.1450.10">
    <property type="match status" value="2"/>
</dbReference>
<dbReference type="OrthoDB" id="570195at2"/>
<reference evidence="2 3" key="1">
    <citation type="journal article" date="2001" name="J. Bacteriol.">
        <title>Genome sequence and comparative analysis of the solvent-producing bacterium Clostridium acetobutylicum.</title>
        <authorList>
            <person name="Nolling J."/>
            <person name="Breton G."/>
            <person name="Omelchenko M.V."/>
            <person name="Makarova K.S."/>
            <person name="Zeng Q."/>
            <person name="Gibson R."/>
            <person name="Lee H.M."/>
            <person name="Dubois J."/>
            <person name="Qiu D."/>
            <person name="Hitti J."/>
            <person name="Wolf Y.I."/>
            <person name="Tatusov R.L."/>
            <person name="Sabathe F."/>
            <person name="Doucette-Stamm L."/>
            <person name="Soucaille P."/>
            <person name="Daly M.J."/>
            <person name="Bennett G.N."/>
            <person name="Koonin E.V."/>
            <person name="Smith D.R."/>
        </authorList>
    </citation>
    <scope>NUCLEOTIDE SEQUENCE [LARGE SCALE GENOMIC DNA]</scope>
    <source>
        <strain evidence="3">ATCC 824 / DSM 792 / JCM 1419 / LMG 5710 / VKM B-1787</strain>
    </source>
</reference>
<accession>Q97FV8</accession>
<evidence type="ECO:0000256" key="1">
    <source>
        <dbReference type="ARBA" id="ARBA00022729"/>
    </source>
</evidence>
<gene>
    <name evidence="2" type="ordered locus">CA_C2618</name>
</gene>
<dbReference type="GeneID" id="44999086"/>
<dbReference type="Proteomes" id="UP000000814">
    <property type="component" value="Chromosome"/>
</dbReference>
<dbReference type="HOGENOM" id="CLU_085676_1_0_9"/>
<dbReference type="KEGG" id="cac:CA_C2618"/>
<dbReference type="EMBL" id="AE001437">
    <property type="protein sequence ID" value="AAK80565.1"/>
    <property type="molecule type" value="Genomic_DNA"/>
</dbReference>
<dbReference type="InterPro" id="IPR024418">
    <property type="entry name" value="DUF3862"/>
</dbReference>
<dbReference type="PIR" id="B97222">
    <property type="entry name" value="B97222"/>
</dbReference>